<dbReference type="InterPro" id="IPR029062">
    <property type="entry name" value="Class_I_gatase-like"/>
</dbReference>
<dbReference type="KEGG" id="parq:DSM112329_01176"/>
<dbReference type="Pfam" id="PF07722">
    <property type="entry name" value="Peptidase_C26"/>
    <property type="match status" value="1"/>
</dbReference>
<keyword evidence="2" id="KW-0315">Glutamine amidotransferase</keyword>
<organism evidence="2">
    <name type="scientific">Paraconexibacter sp. AEG42_29</name>
    <dbReference type="NCBI Taxonomy" id="2997339"/>
    <lineage>
        <taxon>Bacteria</taxon>
        <taxon>Bacillati</taxon>
        <taxon>Actinomycetota</taxon>
        <taxon>Thermoleophilia</taxon>
        <taxon>Solirubrobacterales</taxon>
        <taxon>Paraconexibacteraceae</taxon>
        <taxon>Paraconexibacter</taxon>
    </lineage>
</organism>
<evidence type="ECO:0000256" key="1">
    <source>
        <dbReference type="SAM" id="MobiDB-lite"/>
    </source>
</evidence>
<dbReference type="Gene3D" id="3.40.50.880">
    <property type="match status" value="1"/>
</dbReference>
<dbReference type="InterPro" id="IPR044668">
    <property type="entry name" value="PuuD-like"/>
</dbReference>
<dbReference type="AlphaFoldDB" id="A0AAU7ASI6"/>
<dbReference type="RefSeq" id="WP_354700884.1">
    <property type="nucleotide sequence ID" value="NZ_CP114014.1"/>
</dbReference>
<dbReference type="PANTHER" id="PTHR43235">
    <property type="entry name" value="GLUTAMINE AMIDOTRANSFERASE PB2B2.05-RELATED"/>
    <property type="match status" value="1"/>
</dbReference>
<dbReference type="EC" id="2.4.2.-" evidence="2"/>
<dbReference type="SUPFAM" id="SSF52317">
    <property type="entry name" value="Class I glutamine amidotransferase-like"/>
    <property type="match status" value="1"/>
</dbReference>
<feature type="region of interest" description="Disordered" evidence="1">
    <location>
        <begin position="148"/>
        <end position="168"/>
    </location>
</feature>
<dbReference type="GO" id="GO:0033969">
    <property type="term" value="F:gamma-glutamyl-gamma-aminobutyrate hydrolase activity"/>
    <property type="evidence" value="ECO:0007669"/>
    <property type="project" value="TreeGrafter"/>
</dbReference>
<reference evidence="2" key="1">
    <citation type="submission" date="2022-12" db="EMBL/GenBank/DDBJ databases">
        <title>Paraconexibacter alkalitolerans sp. nov. and Baekduia alba sp. nov., isolated from soil and emended description of the genera Paraconexibacter (Chun et al., 2020) and Baekduia (An et al., 2020).</title>
        <authorList>
            <person name="Vieira S."/>
            <person name="Huber K.J."/>
            <person name="Geppert A."/>
            <person name="Wolf J."/>
            <person name="Neumann-Schaal M."/>
            <person name="Muesken M."/>
            <person name="Overmann J."/>
        </authorList>
    </citation>
    <scope>NUCLEOTIDE SEQUENCE</scope>
    <source>
        <strain evidence="2">AEG42_29</strain>
    </source>
</reference>
<dbReference type="GO" id="GO:0016757">
    <property type="term" value="F:glycosyltransferase activity"/>
    <property type="evidence" value="ECO:0007669"/>
    <property type="project" value="UniProtKB-KW"/>
</dbReference>
<name>A0AAU7ASI6_9ACTN</name>
<keyword evidence="2" id="KW-0808">Transferase</keyword>
<dbReference type="InterPro" id="IPR011697">
    <property type="entry name" value="Peptidase_C26"/>
</dbReference>
<dbReference type="GO" id="GO:0005829">
    <property type="term" value="C:cytosol"/>
    <property type="evidence" value="ECO:0007669"/>
    <property type="project" value="TreeGrafter"/>
</dbReference>
<protein>
    <submittedName>
        <fullName evidence="2">Glutamine amidotransferase</fullName>
        <ecNumber evidence="2">2.4.2.-</ecNumber>
    </submittedName>
</protein>
<proteinExistence type="predicted"/>
<dbReference type="PROSITE" id="PS51273">
    <property type="entry name" value="GATASE_TYPE_1"/>
    <property type="match status" value="1"/>
</dbReference>
<sequence length="256" mass="27093">MTARPPLIGVTSSEMRRDEAAISMTKAADPPHPEMALGMPYLRAIEAAGGIPVVLPPIGHDLAPRVLERLDGLCLSGGPDIDPPAYGAERHHELGPVEPALDEFEMTIVRQAVERGVPVLAICRGAQVLNVAFGGTLHQHLPEVSTDLDHRQHEPGTSPSHTVRTEPGSRVRELLGDSDQVPVNSFHHQAVDRIADGLRATAWAPDGTIEAIEGDGAGFVLGVQWHAETLVHLPEHAHLFAALVEAATAAAAVPAA</sequence>
<dbReference type="CDD" id="cd01745">
    <property type="entry name" value="GATase1_2"/>
    <property type="match status" value="1"/>
</dbReference>
<dbReference type="FunFam" id="3.40.50.880:FF:000030">
    <property type="entry name" value="Gamma-glutamyl-gamma-aminobutyrate hydrolase PuuD"/>
    <property type="match status" value="1"/>
</dbReference>
<evidence type="ECO:0000313" key="2">
    <source>
        <dbReference type="EMBL" id="XAY04343.1"/>
    </source>
</evidence>
<gene>
    <name evidence="2" type="ORF">DSM112329_01176</name>
</gene>
<dbReference type="PANTHER" id="PTHR43235:SF1">
    <property type="entry name" value="GLUTAMINE AMIDOTRANSFERASE PB2B2.05-RELATED"/>
    <property type="match status" value="1"/>
</dbReference>
<dbReference type="EMBL" id="CP114014">
    <property type="protein sequence ID" value="XAY04343.1"/>
    <property type="molecule type" value="Genomic_DNA"/>
</dbReference>
<accession>A0AAU7ASI6</accession>
<dbReference type="GO" id="GO:0006598">
    <property type="term" value="P:polyamine catabolic process"/>
    <property type="evidence" value="ECO:0007669"/>
    <property type="project" value="TreeGrafter"/>
</dbReference>
<keyword evidence="2" id="KW-0328">Glycosyltransferase</keyword>